<evidence type="ECO:0000313" key="2">
    <source>
        <dbReference type="EMBL" id="GBB97239.1"/>
    </source>
</evidence>
<name>A0A2Z6RJ04_9GLOM</name>
<dbReference type="EMBL" id="BEXD01002167">
    <property type="protein sequence ID" value="GBB97239.1"/>
    <property type="molecule type" value="Genomic_DNA"/>
</dbReference>
<comment type="caution">
    <text evidence="2">The sequence shown here is derived from an EMBL/GenBank/DDBJ whole genome shotgun (WGS) entry which is preliminary data.</text>
</comment>
<dbReference type="AlphaFoldDB" id="A0A2Z6RJ04"/>
<keyword evidence="1" id="KW-0175">Coiled coil</keyword>
<protein>
    <submittedName>
        <fullName evidence="2">Uncharacterized protein</fullName>
    </submittedName>
</protein>
<keyword evidence="3" id="KW-1185">Reference proteome</keyword>
<feature type="coiled-coil region" evidence="1">
    <location>
        <begin position="22"/>
        <end position="66"/>
    </location>
</feature>
<feature type="non-terminal residue" evidence="2">
    <location>
        <position position="1"/>
    </location>
</feature>
<dbReference type="Proteomes" id="UP000247702">
    <property type="component" value="Unassembled WGS sequence"/>
</dbReference>
<gene>
    <name evidence="2" type="ORF">RclHR1_29490001</name>
</gene>
<evidence type="ECO:0000256" key="1">
    <source>
        <dbReference type="SAM" id="Coils"/>
    </source>
</evidence>
<reference evidence="2 3" key="1">
    <citation type="submission" date="2017-11" db="EMBL/GenBank/DDBJ databases">
        <title>The genome of Rhizophagus clarus HR1 reveals common genetic basis of auxotrophy among arbuscular mycorrhizal fungi.</title>
        <authorList>
            <person name="Kobayashi Y."/>
        </authorList>
    </citation>
    <scope>NUCLEOTIDE SEQUENCE [LARGE SCALE GENOMIC DNA]</scope>
    <source>
        <strain evidence="2 3">HR1</strain>
    </source>
</reference>
<accession>A0A2Z6RJ04</accession>
<evidence type="ECO:0000313" key="3">
    <source>
        <dbReference type="Proteomes" id="UP000247702"/>
    </source>
</evidence>
<sequence length="67" mass="7626">TLDTSDSLHLLNNPIMSYAQSSDSLRELNTKLLVEIAELRKKFAKIEAENAKIPKLRKEVAEDEVEK</sequence>
<proteinExistence type="predicted"/>
<organism evidence="2 3">
    <name type="scientific">Rhizophagus clarus</name>
    <dbReference type="NCBI Taxonomy" id="94130"/>
    <lineage>
        <taxon>Eukaryota</taxon>
        <taxon>Fungi</taxon>
        <taxon>Fungi incertae sedis</taxon>
        <taxon>Mucoromycota</taxon>
        <taxon>Glomeromycotina</taxon>
        <taxon>Glomeromycetes</taxon>
        <taxon>Glomerales</taxon>
        <taxon>Glomeraceae</taxon>
        <taxon>Rhizophagus</taxon>
    </lineage>
</organism>